<dbReference type="InterPro" id="IPR050570">
    <property type="entry name" value="Cell_wall_metabolism_enzyme"/>
</dbReference>
<evidence type="ECO:0000256" key="1">
    <source>
        <dbReference type="SAM" id="Coils"/>
    </source>
</evidence>
<dbReference type="AlphaFoldDB" id="A0A3N4RQH6"/>
<keyword evidence="1" id="KW-0175">Coiled coil</keyword>
<dbReference type="SUPFAM" id="SSF51261">
    <property type="entry name" value="Duplicated hybrid motif"/>
    <property type="match status" value="1"/>
</dbReference>
<accession>A0A3N4RQH6</accession>
<evidence type="ECO:0000259" key="3">
    <source>
        <dbReference type="Pfam" id="PF01551"/>
    </source>
</evidence>
<feature type="coiled-coil region" evidence="1">
    <location>
        <begin position="102"/>
        <end position="129"/>
    </location>
</feature>
<dbReference type="Pfam" id="PF01551">
    <property type="entry name" value="Peptidase_M23"/>
    <property type="match status" value="1"/>
</dbReference>
<reference evidence="4 5" key="1">
    <citation type="submission" date="2018-11" db="EMBL/GenBank/DDBJ databases">
        <title>Sequencing the genomes of 1000 actinobacteria strains.</title>
        <authorList>
            <person name="Klenk H.-P."/>
        </authorList>
    </citation>
    <scope>NUCLEOTIDE SEQUENCE [LARGE SCALE GENOMIC DNA]</scope>
    <source>
        <strain evidence="4 5">DSM 44781</strain>
    </source>
</reference>
<proteinExistence type="predicted"/>
<evidence type="ECO:0000313" key="4">
    <source>
        <dbReference type="EMBL" id="RPE33319.1"/>
    </source>
</evidence>
<feature type="region of interest" description="Disordered" evidence="2">
    <location>
        <begin position="1"/>
        <end position="24"/>
    </location>
</feature>
<dbReference type="GO" id="GO:0004222">
    <property type="term" value="F:metalloendopeptidase activity"/>
    <property type="evidence" value="ECO:0007669"/>
    <property type="project" value="TreeGrafter"/>
</dbReference>
<sequence length="260" mass="26274">MASTHTESTGTQLLDHPVGTEAVRHRLPRQTRTGAPLLGVTAMTAALGATGLAAAPAQAAATPAPAPVTAADEASDGLLAADPGLALAARILQQADGQRTAAEESARVAAAQEAQAKRAERQAEAGSDRSAPALPVAGYQLTAPFAQAGEHWAHLHTGLDFAARTGTPVTAVTGGTVTSAGWSGAYGYRVIQTLPDGTELWYCHLSRIATASGPVAPGTVLGAVGATGNVTGPHLHLEVRPDGAAPVDPLPWLRQLGLQP</sequence>
<dbReference type="InterPro" id="IPR016047">
    <property type="entry name" value="M23ase_b-sheet_dom"/>
</dbReference>
<evidence type="ECO:0000313" key="5">
    <source>
        <dbReference type="Proteomes" id="UP000266906"/>
    </source>
</evidence>
<protein>
    <submittedName>
        <fullName evidence="4">Murein DD-endopeptidase MepM/ murein hydrolase activator NlpD</fullName>
    </submittedName>
</protein>
<feature type="compositionally biased region" description="Polar residues" evidence="2">
    <location>
        <begin position="1"/>
        <end position="12"/>
    </location>
</feature>
<organism evidence="4 5">
    <name type="scientific">Kitasatospora cineracea</name>
    <dbReference type="NCBI Taxonomy" id="88074"/>
    <lineage>
        <taxon>Bacteria</taxon>
        <taxon>Bacillati</taxon>
        <taxon>Actinomycetota</taxon>
        <taxon>Actinomycetes</taxon>
        <taxon>Kitasatosporales</taxon>
        <taxon>Streptomycetaceae</taxon>
        <taxon>Kitasatospora</taxon>
    </lineage>
</organism>
<evidence type="ECO:0000256" key="2">
    <source>
        <dbReference type="SAM" id="MobiDB-lite"/>
    </source>
</evidence>
<dbReference type="RefSeq" id="WP_244259844.1">
    <property type="nucleotide sequence ID" value="NZ_JBEYIY010000018.1"/>
</dbReference>
<keyword evidence="4" id="KW-0378">Hydrolase</keyword>
<dbReference type="Gene3D" id="2.70.70.10">
    <property type="entry name" value="Glucose Permease (Domain IIA)"/>
    <property type="match status" value="1"/>
</dbReference>
<name>A0A3N4RQH6_9ACTN</name>
<dbReference type="FunFam" id="2.70.70.10:FF:000013">
    <property type="entry name" value="Peptidase family M23"/>
    <property type="match status" value="1"/>
</dbReference>
<dbReference type="PANTHER" id="PTHR21666">
    <property type="entry name" value="PEPTIDASE-RELATED"/>
    <property type="match status" value="1"/>
</dbReference>
<dbReference type="CDD" id="cd12797">
    <property type="entry name" value="M23_peptidase"/>
    <property type="match status" value="1"/>
</dbReference>
<gene>
    <name evidence="4" type="ORF">EDD38_1604</name>
</gene>
<dbReference type="Proteomes" id="UP000266906">
    <property type="component" value="Unassembled WGS sequence"/>
</dbReference>
<dbReference type="EMBL" id="RKQG01000001">
    <property type="protein sequence ID" value="RPE33319.1"/>
    <property type="molecule type" value="Genomic_DNA"/>
</dbReference>
<dbReference type="InterPro" id="IPR011055">
    <property type="entry name" value="Dup_hybrid_motif"/>
</dbReference>
<keyword evidence="5" id="KW-1185">Reference proteome</keyword>
<comment type="caution">
    <text evidence="4">The sequence shown here is derived from an EMBL/GenBank/DDBJ whole genome shotgun (WGS) entry which is preliminary data.</text>
</comment>
<dbReference type="PANTHER" id="PTHR21666:SF270">
    <property type="entry name" value="MUREIN HYDROLASE ACTIVATOR ENVC"/>
    <property type="match status" value="1"/>
</dbReference>
<feature type="domain" description="M23ase beta-sheet core" evidence="3">
    <location>
        <begin position="155"/>
        <end position="249"/>
    </location>
</feature>